<dbReference type="SUPFAM" id="SSF56112">
    <property type="entry name" value="Protein kinase-like (PK-like)"/>
    <property type="match status" value="1"/>
</dbReference>
<proteinExistence type="predicted"/>
<evidence type="ECO:0000256" key="5">
    <source>
        <dbReference type="ARBA" id="ARBA00022840"/>
    </source>
</evidence>
<dbReference type="RefSeq" id="WP_108994806.1">
    <property type="nucleotide sequence ID" value="NZ_BDQX01000298.1"/>
</dbReference>
<dbReference type="EC" id="2.7.11.1" evidence="1"/>
<dbReference type="SMART" id="SM00220">
    <property type="entry name" value="S_TKc"/>
    <property type="match status" value="1"/>
</dbReference>
<feature type="domain" description="Protein kinase" evidence="6">
    <location>
        <begin position="31"/>
        <end position="322"/>
    </location>
</feature>
<reference evidence="7 8" key="1">
    <citation type="submission" date="2017-08" db="EMBL/GenBank/DDBJ databases">
        <title>Substantial Increase in Enzyme Production by Combined Drug-Resistance Mutations in Paenibacillus agaridevorans.</title>
        <authorList>
            <person name="Tanaka Y."/>
            <person name="Funane K."/>
            <person name="Hosaka T."/>
            <person name="Shiwa Y."/>
            <person name="Fujita N."/>
            <person name="Miyazaki T."/>
            <person name="Yoshikawa H."/>
            <person name="Murakami K."/>
            <person name="Kasahara K."/>
            <person name="Inaoka T."/>
            <person name="Hiraga Y."/>
            <person name="Ochi K."/>
        </authorList>
    </citation>
    <scope>NUCLEOTIDE SEQUENCE [LARGE SCALE GENOMIC DNA]</scope>
    <source>
        <strain evidence="7 8">T-3040</strain>
    </source>
</reference>
<dbReference type="GO" id="GO:0005524">
    <property type="term" value="F:ATP binding"/>
    <property type="evidence" value="ECO:0007669"/>
    <property type="project" value="UniProtKB-KW"/>
</dbReference>
<dbReference type="InterPro" id="IPR000719">
    <property type="entry name" value="Prot_kinase_dom"/>
</dbReference>
<dbReference type="Gene3D" id="3.30.200.20">
    <property type="entry name" value="Phosphorylase Kinase, domain 1"/>
    <property type="match status" value="1"/>
</dbReference>
<dbReference type="Proteomes" id="UP000245202">
    <property type="component" value="Unassembled WGS sequence"/>
</dbReference>
<dbReference type="AlphaFoldDB" id="A0A2R5EYW7"/>
<evidence type="ECO:0000256" key="3">
    <source>
        <dbReference type="ARBA" id="ARBA00022741"/>
    </source>
</evidence>
<evidence type="ECO:0000256" key="2">
    <source>
        <dbReference type="ARBA" id="ARBA00022679"/>
    </source>
</evidence>
<dbReference type="PANTHER" id="PTHR43289">
    <property type="entry name" value="MITOGEN-ACTIVATED PROTEIN KINASE KINASE KINASE 20-RELATED"/>
    <property type="match status" value="1"/>
</dbReference>
<comment type="caution">
    <text evidence="7">The sequence shown here is derived from an EMBL/GenBank/DDBJ whole genome shotgun (WGS) entry which is preliminary data.</text>
</comment>
<keyword evidence="7" id="KW-0723">Serine/threonine-protein kinase</keyword>
<dbReference type="PANTHER" id="PTHR43289:SF6">
    <property type="entry name" value="SERINE_THREONINE-PROTEIN KINASE NEKL-3"/>
    <property type="match status" value="1"/>
</dbReference>
<evidence type="ECO:0000256" key="1">
    <source>
        <dbReference type="ARBA" id="ARBA00012513"/>
    </source>
</evidence>
<gene>
    <name evidence="7" type="ORF">PAT3040_04990</name>
</gene>
<keyword evidence="8" id="KW-1185">Reference proteome</keyword>
<keyword evidence="3" id="KW-0547">Nucleotide-binding</keyword>
<evidence type="ECO:0000313" key="8">
    <source>
        <dbReference type="Proteomes" id="UP000245202"/>
    </source>
</evidence>
<evidence type="ECO:0000259" key="6">
    <source>
        <dbReference type="PROSITE" id="PS50011"/>
    </source>
</evidence>
<dbReference type="InterPro" id="IPR008271">
    <property type="entry name" value="Ser/Thr_kinase_AS"/>
</dbReference>
<dbReference type="PROSITE" id="PS50011">
    <property type="entry name" value="PROTEIN_KINASE_DOM"/>
    <property type="match status" value="1"/>
</dbReference>
<keyword evidence="4 7" id="KW-0418">Kinase</keyword>
<name>A0A2R5EYW7_9BACL</name>
<dbReference type="CDD" id="cd14014">
    <property type="entry name" value="STKc_PknB_like"/>
    <property type="match status" value="1"/>
</dbReference>
<accession>A0A2R5EYW7</accession>
<keyword evidence="5" id="KW-0067">ATP-binding</keyword>
<dbReference type="Gene3D" id="1.10.510.10">
    <property type="entry name" value="Transferase(Phosphotransferase) domain 1"/>
    <property type="match status" value="1"/>
</dbReference>
<evidence type="ECO:0000313" key="7">
    <source>
        <dbReference type="EMBL" id="GBG10268.1"/>
    </source>
</evidence>
<dbReference type="InterPro" id="IPR011009">
    <property type="entry name" value="Kinase-like_dom_sf"/>
</dbReference>
<protein>
    <recommendedName>
        <fullName evidence="1">non-specific serine/threonine protein kinase</fullName>
        <ecNumber evidence="1">2.7.11.1</ecNumber>
    </recommendedName>
</protein>
<sequence>MKKWANLLIDAKDGDGMNYNFSAGDLFDSRFTLIRQIGGGGFGTVFEVYDSLLNYNQALKFCKSSELEDIRRFKREVRIMKSLDHKNVITIIHENVEHDPPYFTMPLASTSVVDVTPRILGNTGTAIDIFTQICEGVSYIHAAGFTHRDIKPANVLILSDGTVVVSDLGLAKMDERDSSILTRATINIMTTDYAPPEMFGYAGTRDLDHRGDIFMLGKTLYNLLSNQNPRLMNPKSVQQGFWYVILKATRHECDDRYQSVGELLDALNDAKRAYDPTMKPKEVFESLLITANENLKSNQYDYDNVQKIIQSLFPVDEPELFLDLFDKIPVKILSLFAGDLATEAEPLLEKYYINIKKRVGDRPYSYADEVTFNMTSVFNYAKSPQIKSYALMSILNAAVRLNRFASMDKFDNLLLSLTSEDDAFAVAATLRDEVSLYRRLYKRLVKSQLHPAIQLVWEQCKREDERENEI</sequence>
<evidence type="ECO:0000256" key="4">
    <source>
        <dbReference type="ARBA" id="ARBA00022777"/>
    </source>
</evidence>
<dbReference type="EMBL" id="BDQX01000298">
    <property type="protein sequence ID" value="GBG10268.1"/>
    <property type="molecule type" value="Genomic_DNA"/>
</dbReference>
<keyword evidence="2" id="KW-0808">Transferase</keyword>
<dbReference type="GO" id="GO:0004674">
    <property type="term" value="F:protein serine/threonine kinase activity"/>
    <property type="evidence" value="ECO:0007669"/>
    <property type="project" value="UniProtKB-KW"/>
</dbReference>
<dbReference type="Pfam" id="PF00069">
    <property type="entry name" value="Pkinase"/>
    <property type="match status" value="1"/>
</dbReference>
<dbReference type="PROSITE" id="PS00108">
    <property type="entry name" value="PROTEIN_KINASE_ST"/>
    <property type="match status" value="1"/>
</dbReference>
<organism evidence="7 8">
    <name type="scientific">Paenibacillus agaridevorans</name>
    <dbReference type="NCBI Taxonomy" id="171404"/>
    <lineage>
        <taxon>Bacteria</taxon>
        <taxon>Bacillati</taxon>
        <taxon>Bacillota</taxon>
        <taxon>Bacilli</taxon>
        <taxon>Bacillales</taxon>
        <taxon>Paenibacillaceae</taxon>
        <taxon>Paenibacillus</taxon>
    </lineage>
</organism>